<name>A0A2U1T5P5_9CORY</name>
<reference evidence="2" key="1">
    <citation type="submission" date="2018-04" db="EMBL/GenBank/DDBJ databases">
        <authorList>
            <person name="Liu S."/>
            <person name="Wang Z."/>
            <person name="Li J."/>
        </authorList>
    </citation>
    <scope>NUCLEOTIDE SEQUENCE [LARGE SCALE GENOMIC DNA]</scope>
    <source>
        <strain evidence="2">2189</strain>
    </source>
</reference>
<evidence type="ECO:0008006" key="3">
    <source>
        <dbReference type="Google" id="ProtNLM"/>
    </source>
</evidence>
<dbReference type="AlphaFoldDB" id="A0A2U1T5P5"/>
<comment type="caution">
    <text evidence="1">The sequence shown here is derived from an EMBL/GenBank/DDBJ whole genome shotgun (WGS) entry which is preliminary data.</text>
</comment>
<sequence>MKSTGPKDPLAALRDRGAIDELARKARERINAVHRRPPVLRKGEIIRGESALRGARLSVLIDGHAERHAVADTEAVAADTPLGHAVSVYSLLASPVIDATVATFLRAPAQALARLDVLAGGEGVPLSAEGARRIQTLKAVITSPAADPVLLPAIVHGEIAAHAIFGERSGVVARAASRIAAVASGLDAAGLAVPEIRHHRHVREYREAVAGFGRADGVVAAVEVFLRGWVDGAEEGASIVTAA</sequence>
<protein>
    <recommendedName>
        <fullName evidence="3">Oxidoreductase</fullName>
    </recommendedName>
</protein>
<accession>A0A2U1T5P5</accession>
<organism evidence="1 2">
    <name type="scientific">Corynebacterium yudongzhengii</name>
    <dbReference type="NCBI Taxonomy" id="2080740"/>
    <lineage>
        <taxon>Bacteria</taxon>
        <taxon>Bacillati</taxon>
        <taxon>Actinomycetota</taxon>
        <taxon>Actinomycetes</taxon>
        <taxon>Mycobacteriales</taxon>
        <taxon>Corynebacteriaceae</taxon>
        <taxon>Corynebacterium</taxon>
    </lineage>
</organism>
<evidence type="ECO:0000313" key="1">
    <source>
        <dbReference type="EMBL" id="PWC01218.1"/>
    </source>
</evidence>
<evidence type="ECO:0000313" key="2">
    <source>
        <dbReference type="Proteomes" id="UP000244989"/>
    </source>
</evidence>
<dbReference type="EMBL" id="QEEZ01000016">
    <property type="protein sequence ID" value="PWC01218.1"/>
    <property type="molecule type" value="Genomic_DNA"/>
</dbReference>
<keyword evidence="2" id="KW-1185">Reference proteome</keyword>
<dbReference type="KEGG" id="cyz:C3B44_00990"/>
<gene>
    <name evidence="1" type="ORF">DF222_08540</name>
</gene>
<dbReference type="Proteomes" id="UP000244989">
    <property type="component" value="Unassembled WGS sequence"/>
</dbReference>
<proteinExistence type="predicted"/>
<dbReference type="RefSeq" id="WP_108430715.1">
    <property type="nucleotide sequence ID" value="NZ_CP026947.1"/>
</dbReference>
<dbReference type="OrthoDB" id="5241763at2"/>